<evidence type="ECO:0000256" key="3">
    <source>
        <dbReference type="ARBA" id="ARBA00004489"/>
    </source>
</evidence>
<evidence type="ECO:0000256" key="8">
    <source>
        <dbReference type="ARBA" id="ARBA00022481"/>
    </source>
</evidence>
<evidence type="ECO:0000256" key="9">
    <source>
        <dbReference type="ARBA" id="ARBA00022553"/>
    </source>
</evidence>
<keyword evidence="15" id="KW-0966">Cell projection</keyword>
<evidence type="ECO:0000256" key="7">
    <source>
        <dbReference type="ARBA" id="ARBA00022475"/>
    </source>
</evidence>
<evidence type="ECO:0000256" key="17">
    <source>
        <dbReference type="ARBA" id="ARBA00023289"/>
    </source>
</evidence>
<accession>A0ABQ9TPU2</accession>
<evidence type="ECO:0000256" key="15">
    <source>
        <dbReference type="ARBA" id="ARBA00023273"/>
    </source>
</evidence>
<feature type="coiled-coil region" evidence="23">
    <location>
        <begin position="39"/>
        <end position="73"/>
    </location>
</feature>
<evidence type="ECO:0000256" key="12">
    <source>
        <dbReference type="ARBA" id="ARBA00023054"/>
    </source>
</evidence>
<evidence type="ECO:0000256" key="14">
    <source>
        <dbReference type="ARBA" id="ARBA00023139"/>
    </source>
</evidence>
<keyword evidence="8" id="KW-0488">Methylation</keyword>
<keyword evidence="13" id="KW-0472">Membrane</keyword>
<proteinExistence type="inferred from homology"/>
<dbReference type="InterPro" id="IPR004965">
    <property type="entry name" value="Paralemmin"/>
</dbReference>
<keyword evidence="26" id="KW-1185">Reference proteome</keyword>
<evidence type="ECO:0000256" key="13">
    <source>
        <dbReference type="ARBA" id="ARBA00023136"/>
    </source>
</evidence>
<evidence type="ECO:0000256" key="24">
    <source>
        <dbReference type="SAM" id="MobiDB-lite"/>
    </source>
</evidence>
<dbReference type="PANTHER" id="PTHR10498">
    <property type="entry name" value="PARALEMMIN-RELATED"/>
    <property type="match status" value="1"/>
</dbReference>
<dbReference type="Proteomes" id="UP001266305">
    <property type="component" value="Unassembled WGS sequence"/>
</dbReference>
<organism evidence="25 26">
    <name type="scientific">Saguinus oedipus</name>
    <name type="common">Cotton-top tamarin</name>
    <name type="synonym">Oedipomidas oedipus</name>
    <dbReference type="NCBI Taxonomy" id="9490"/>
    <lineage>
        <taxon>Eukaryota</taxon>
        <taxon>Metazoa</taxon>
        <taxon>Chordata</taxon>
        <taxon>Craniata</taxon>
        <taxon>Vertebrata</taxon>
        <taxon>Euteleostomi</taxon>
        <taxon>Mammalia</taxon>
        <taxon>Eutheria</taxon>
        <taxon>Euarchontoglires</taxon>
        <taxon>Primates</taxon>
        <taxon>Haplorrhini</taxon>
        <taxon>Platyrrhini</taxon>
        <taxon>Cebidae</taxon>
        <taxon>Callitrichinae</taxon>
        <taxon>Saguinus</taxon>
    </lineage>
</organism>
<reference evidence="25 26" key="1">
    <citation type="submission" date="2023-05" db="EMBL/GenBank/DDBJ databases">
        <title>B98-5 Cell Line De Novo Hybrid Assembly: An Optical Mapping Approach.</title>
        <authorList>
            <person name="Kananen K."/>
            <person name="Auerbach J.A."/>
            <person name="Kautto E."/>
            <person name="Blachly J.S."/>
        </authorList>
    </citation>
    <scope>NUCLEOTIDE SEQUENCE [LARGE SCALE GENOMIC DNA]</scope>
    <source>
        <strain evidence="25">B95-8</strain>
        <tissue evidence="25">Cell line</tissue>
    </source>
</reference>
<sequence length="127" mass="14170">MGRGRGTGGTVVLSAETTSQQERLQAIAVSFRCPPDSVVGEKRKRQAEIENKRRQLEDERRQLQHLKSKALRERWLLEGTPSSASEGDEDLRRQMQEDEQKTRLLEDSVSRWGPRQGGDGVGAAAGV</sequence>
<evidence type="ECO:0000256" key="23">
    <source>
        <dbReference type="SAM" id="Coils"/>
    </source>
</evidence>
<evidence type="ECO:0000256" key="16">
    <source>
        <dbReference type="ARBA" id="ARBA00023288"/>
    </source>
</evidence>
<evidence type="ECO:0000313" key="26">
    <source>
        <dbReference type="Proteomes" id="UP001266305"/>
    </source>
</evidence>
<keyword evidence="17" id="KW-0636">Prenylation</keyword>
<keyword evidence="16" id="KW-0449">Lipoprotein</keyword>
<feature type="compositionally biased region" description="Basic and acidic residues" evidence="24">
    <location>
        <begin position="90"/>
        <end position="109"/>
    </location>
</feature>
<evidence type="ECO:0000256" key="2">
    <source>
        <dbReference type="ARBA" id="ARBA00004342"/>
    </source>
</evidence>
<protein>
    <recommendedName>
        <fullName evidence="21">Paralemmin-1</fullName>
    </recommendedName>
    <alternativeName>
        <fullName evidence="22">Paralemmin</fullName>
    </alternativeName>
</protein>
<comment type="subcellular location">
    <subcellularLocation>
        <location evidence="18">Apicolateral cell membrane</location>
        <topology evidence="18">Lipid-anchor</topology>
    </subcellularLocation>
    <subcellularLocation>
        <location evidence="19">Basolateral cell membrane</location>
        <topology evidence="19">Lipid-anchor</topology>
    </subcellularLocation>
    <subcellularLocation>
        <location evidence="2">Cell membrane</location>
        <topology evidence="2">Lipid-anchor</topology>
        <orientation evidence="2">Cytoplasmic side</orientation>
    </subcellularLocation>
    <subcellularLocation>
        <location evidence="3">Cell projection</location>
        <location evidence="3">Axon</location>
    </subcellularLocation>
    <subcellularLocation>
        <location evidence="1">Cell projection</location>
        <location evidence="1">Dendrite</location>
    </subcellularLocation>
    <subcellularLocation>
        <location evidence="5">Cell projection</location>
        <location evidence="5">Dendritic spine</location>
    </subcellularLocation>
    <subcellularLocation>
        <location evidence="4">Cell projection</location>
        <location evidence="4">Filopodium membrane</location>
        <topology evidence="4">Lipid-anchor</topology>
    </subcellularLocation>
</comment>
<name>A0ABQ9TPU2_SAGOE</name>
<feature type="compositionally biased region" description="Gly residues" evidence="24">
    <location>
        <begin position="115"/>
        <end position="127"/>
    </location>
</feature>
<evidence type="ECO:0000256" key="21">
    <source>
        <dbReference type="ARBA" id="ARBA00040790"/>
    </source>
</evidence>
<keyword evidence="9" id="KW-0597">Phosphoprotein</keyword>
<dbReference type="PANTHER" id="PTHR10498:SF6">
    <property type="entry name" value="PARALEMMIN-1"/>
    <property type="match status" value="1"/>
</dbReference>
<comment type="caution">
    <text evidence="25">The sequence shown here is derived from an EMBL/GenBank/DDBJ whole genome shotgun (WGS) entry which is preliminary data.</text>
</comment>
<evidence type="ECO:0000256" key="19">
    <source>
        <dbReference type="ARBA" id="ARBA00037871"/>
    </source>
</evidence>
<dbReference type="Pfam" id="PF03285">
    <property type="entry name" value="Paralemmin"/>
    <property type="match status" value="1"/>
</dbReference>
<evidence type="ECO:0000256" key="20">
    <source>
        <dbReference type="ARBA" id="ARBA00038823"/>
    </source>
</evidence>
<evidence type="ECO:0000256" key="6">
    <source>
        <dbReference type="ARBA" id="ARBA00005756"/>
    </source>
</evidence>
<keyword evidence="14" id="KW-0564">Palmitate</keyword>
<keyword evidence="12 23" id="KW-0175">Coiled coil</keyword>
<comment type="subunit">
    <text evidence="20">Interacts with dopamine receptor DRD3.</text>
</comment>
<evidence type="ECO:0000256" key="11">
    <source>
        <dbReference type="ARBA" id="ARBA00023018"/>
    </source>
</evidence>
<evidence type="ECO:0000256" key="1">
    <source>
        <dbReference type="ARBA" id="ARBA00004279"/>
    </source>
</evidence>
<evidence type="ECO:0000256" key="4">
    <source>
        <dbReference type="ARBA" id="ARBA00004527"/>
    </source>
</evidence>
<evidence type="ECO:0000313" key="25">
    <source>
        <dbReference type="EMBL" id="KAK2086791.1"/>
    </source>
</evidence>
<keyword evidence="11" id="KW-0770">Synapse</keyword>
<evidence type="ECO:0000256" key="10">
    <source>
        <dbReference type="ARBA" id="ARBA00022960"/>
    </source>
</evidence>
<keyword evidence="10" id="KW-0133">Cell shape</keyword>
<gene>
    <name evidence="25" type="ORF">P7K49_032698</name>
</gene>
<dbReference type="EMBL" id="JASSZA010000019">
    <property type="protein sequence ID" value="KAK2086791.1"/>
    <property type="molecule type" value="Genomic_DNA"/>
</dbReference>
<evidence type="ECO:0000256" key="5">
    <source>
        <dbReference type="ARBA" id="ARBA00004552"/>
    </source>
</evidence>
<feature type="region of interest" description="Disordered" evidence="24">
    <location>
        <begin position="74"/>
        <end position="127"/>
    </location>
</feature>
<keyword evidence="7" id="KW-1003">Cell membrane</keyword>
<evidence type="ECO:0000256" key="22">
    <source>
        <dbReference type="ARBA" id="ARBA00041963"/>
    </source>
</evidence>
<evidence type="ECO:0000256" key="18">
    <source>
        <dbReference type="ARBA" id="ARBA00037796"/>
    </source>
</evidence>
<comment type="similarity">
    <text evidence="6">Belongs to the paralemmin family.</text>
</comment>